<evidence type="ECO:0000256" key="3">
    <source>
        <dbReference type="ARBA" id="ARBA00022475"/>
    </source>
</evidence>
<feature type="transmembrane region" description="Helical" evidence="9">
    <location>
        <begin position="179"/>
        <end position="198"/>
    </location>
</feature>
<dbReference type="InterPro" id="IPR045378">
    <property type="entry name" value="LNT_N"/>
</dbReference>
<proteinExistence type="inferred from homology"/>
<dbReference type="EMBL" id="FMXQ01000009">
    <property type="protein sequence ID" value="SDB50929.1"/>
    <property type="molecule type" value="Genomic_DNA"/>
</dbReference>
<gene>
    <name evidence="9" type="primary">lnt</name>
    <name evidence="11" type="ORF">SAMN02982931_04003</name>
</gene>
<dbReference type="OrthoDB" id="9804277at2"/>
<evidence type="ECO:0000256" key="6">
    <source>
        <dbReference type="ARBA" id="ARBA00022989"/>
    </source>
</evidence>
<feature type="transmembrane region" description="Helical" evidence="9">
    <location>
        <begin position="514"/>
        <end position="532"/>
    </location>
</feature>
<dbReference type="InterPro" id="IPR003010">
    <property type="entry name" value="C-N_Hydrolase"/>
</dbReference>
<keyword evidence="8 9" id="KW-0012">Acyltransferase</keyword>
<evidence type="ECO:0000256" key="5">
    <source>
        <dbReference type="ARBA" id="ARBA00022692"/>
    </source>
</evidence>
<keyword evidence="11" id="KW-0449">Lipoprotein</keyword>
<feature type="domain" description="CN hydrolase" evidence="10">
    <location>
        <begin position="247"/>
        <end position="505"/>
    </location>
</feature>
<evidence type="ECO:0000313" key="12">
    <source>
        <dbReference type="Proteomes" id="UP000199071"/>
    </source>
</evidence>
<keyword evidence="5 9" id="KW-0812">Transmembrane</keyword>
<comment type="pathway">
    <text evidence="9">Protein modification; lipoprotein biosynthesis (N-acyl transfer).</text>
</comment>
<dbReference type="EC" id="2.3.1.269" evidence="9"/>
<dbReference type="InterPro" id="IPR036526">
    <property type="entry name" value="C-N_Hydrolase_sf"/>
</dbReference>
<organism evidence="11 12">
    <name type="scientific">Bauldia litoralis</name>
    <dbReference type="NCBI Taxonomy" id="665467"/>
    <lineage>
        <taxon>Bacteria</taxon>
        <taxon>Pseudomonadati</taxon>
        <taxon>Pseudomonadota</taxon>
        <taxon>Alphaproteobacteria</taxon>
        <taxon>Hyphomicrobiales</taxon>
        <taxon>Kaistiaceae</taxon>
        <taxon>Bauldia</taxon>
    </lineage>
</organism>
<dbReference type="Proteomes" id="UP000199071">
    <property type="component" value="Unassembled WGS sequence"/>
</dbReference>
<comment type="subcellular location">
    <subcellularLocation>
        <location evidence="1 9">Cell membrane</location>
        <topology evidence="1 9">Multi-pass membrane protein</topology>
    </subcellularLocation>
</comment>
<dbReference type="HAMAP" id="MF_01148">
    <property type="entry name" value="Lnt"/>
    <property type="match status" value="1"/>
</dbReference>
<comment type="catalytic activity">
    <reaction evidence="9">
        <text>N-terminal S-1,2-diacyl-sn-glyceryl-L-cysteinyl-[lipoprotein] + a glycerophospholipid = N-acyl-S-1,2-diacyl-sn-glyceryl-L-cysteinyl-[lipoprotein] + a 2-acyl-sn-glycero-3-phospholipid + H(+)</text>
        <dbReference type="Rhea" id="RHEA:48228"/>
        <dbReference type="Rhea" id="RHEA-COMP:14681"/>
        <dbReference type="Rhea" id="RHEA-COMP:14684"/>
        <dbReference type="ChEBI" id="CHEBI:15378"/>
        <dbReference type="ChEBI" id="CHEBI:136912"/>
        <dbReference type="ChEBI" id="CHEBI:140656"/>
        <dbReference type="ChEBI" id="CHEBI:140657"/>
        <dbReference type="ChEBI" id="CHEBI:140660"/>
        <dbReference type="EC" id="2.3.1.269"/>
    </reaction>
</comment>
<evidence type="ECO:0000256" key="9">
    <source>
        <dbReference type="HAMAP-Rule" id="MF_01148"/>
    </source>
</evidence>
<dbReference type="Pfam" id="PF00795">
    <property type="entry name" value="CN_hydrolase"/>
    <property type="match status" value="1"/>
</dbReference>
<dbReference type="GO" id="GO:0005886">
    <property type="term" value="C:plasma membrane"/>
    <property type="evidence" value="ECO:0007669"/>
    <property type="project" value="UniProtKB-SubCell"/>
</dbReference>
<evidence type="ECO:0000256" key="8">
    <source>
        <dbReference type="ARBA" id="ARBA00023315"/>
    </source>
</evidence>
<dbReference type="PANTHER" id="PTHR38686:SF1">
    <property type="entry name" value="APOLIPOPROTEIN N-ACYLTRANSFERASE"/>
    <property type="match status" value="1"/>
</dbReference>
<accession>A0A1G6E0E6</accession>
<dbReference type="UniPathway" id="UPA00666"/>
<reference evidence="11 12" key="1">
    <citation type="submission" date="2016-10" db="EMBL/GenBank/DDBJ databases">
        <authorList>
            <person name="de Groot N.N."/>
        </authorList>
    </citation>
    <scope>NUCLEOTIDE SEQUENCE [LARGE SCALE GENOMIC DNA]</scope>
    <source>
        <strain evidence="11 12">ATCC 35022</strain>
    </source>
</reference>
<dbReference type="Gene3D" id="3.60.110.10">
    <property type="entry name" value="Carbon-nitrogen hydrolase"/>
    <property type="match status" value="1"/>
</dbReference>
<dbReference type="InterPro" id="IPR004563">
    <property type="entry name" value="Apolipo_AcylTrfase"/>
</dbReference>
<feature type="transmembrane region" description="Helical" evidence="9">
    <location>
        <begin position="36"/>
        <end position="54"/>
    </location>
</feature>
<dbReference type="PANTHER" id="PTHR38686">
    <property type="entry name" value="APOLIPOPROTEIN N-ACYLTRANSFERASE"/>
    <property type="match status" value="1"/>
</dbReference>
<dbReference type="Pfam" id="PF20154">
    <property type="entry name" value="LNT_N"/>
    <property type="match status" value="1"/>
</dbReference>
<feature type="transmembrane region" description="Helical" evidence="9">
    <location>
        <begin position="210"/>
        <end position="233"/>
    </location>
</feature>
<dbReference type="PROSITE" id="PS50263">
    <property type="entry name" value="CN_HYDROLASE"/>
    <property type="match status" value="1"/>
</dbReference>
<dbReference type="SUPFAM" id="SSF56317">
    <property type="entry name" value="Carbon-nitrogen hydrolase"/>
    <property type="match status" value="1"/>
</dbReference>
<keyword evidence="12" id="KW-1185">Reference proteome</keyword>
<keyword evidence="4 9" id="KW-0808">Transferase</keyword>
<evidence type="ECO:0000313" key="11">
    <source>
        <dbReference type="EMBL" id="SDB50929.1"/>
    </source>
</evidence>
<dbReference type="CDD" id="cd07571">
    <property type="entry name" value="ALP_N-acyl_transferase"/>
    <property type="match status" value="1"/>
</dbReference>
<evidence type="ECO:0000256" key="2">
    <source>
        <dbReference type="ARBA" id="ARBA00010065"/>
    </source>
</evidence>
<evidence type="ECO:0000259" key="10">
    <source>
        <dbReference type="PROSITE" id="PS50263"/>
    </source>
</evidence>
<feature type="transmembrane region" description="Helical" evidence="9">
    <location>
        <begin position="136"/>
        <end position="159"/>
    </location>
</feature>
<dbReference type="RefSeq" id="WP_090879229.1">
    <property type="nucleotide sequence ID" value="NZ_FMXQ01000009.1"/>
</dbReference>
<evidence type="ECO:0000256" key="7">
    <source>
        <dbReference type="ARBA" id="ARBA00023136"/>
    </source>
</evidence>
<dbReference type="GO" id="GO:0042158">
    <property type="term" value="P:lipoprotein biosynthetic process"/>
    <property type="evidence" value="ECO:0007669"/>
    <property type="project" value="UniProtKB-UniRule"/>
</dbReference>
<dbReference type="AlphaFoldDB" id="A0A1G6E0E6"/>
<protein>
    <recommendedName>
        <fullName evidence="9">Apolipoprotein N-acyltransferase</fullName>
        <shortName evidence="9">ALP N-acyltransferase</shortName>
        <ecNumber evidence="9">2.3.1.269</ecNumber>
    </recommendedName>
</protein>
<dbReference type="STRING" id="665467.SAMN02982931_04003"/>
<feature type="transmembrane region" description="Helical" evidence="9">
    <location>
        <begin position="66"/>
        <end position="88"/>
    </location>
</feature>
<dbReference type="GO" id="GO:0016410">
    <property type="term" value="F:N-acyltransferase activity"/>
    <property type="evidence" value="ECO:0007669"/>
    <property type="project" value="UniProtKB-UniRule"/>
</dbReference>
<name>A0A1G6E0E6_9HYPH</name>
<feature type="transmembrane region" description="Helical" evidence="9">
    <location>
        <begin position="100"/>
        <end position="124"/>
    </location>
</feature>
<dbReference type="NCBIfam" id="TIGR00546">
    <property type="entry name" value="lnt"/>
    <property type="match status" value="1"/>
</dbReference>
<evidence type="ECO:0000256" key="4">
    <source>
        <dbReference type="ARBA" id="ARBA00022679"/>
    </source>
</evidence>
<comment type="similarity">
    <text evidence="2 9">Belongs to the CN hydrolase family. Apolipoprotein N-acyltransferase subfamily.</text>
</comment>
<keyword evidence="3 9" id="KW-1003">Cell membrane</keyword>
<sequence length="539" mass="57289">MDRIANPIIVLWGWRRVAIAIAAGALSALAMAPFGLFPVLWLTIPVFVWLLDGATPAEDAGFVRRLLPAAIVGWSFGFGFFLCGLWWIGTAFLVEADDFLWVLPFAVTLLPAGLALFWALGAAVARAAWSDGWSRILVFAIAMAGAEWLRGHVLTGFPWNALGYALMPGALMMQSASLVGLWGMTLAAFVIFAAPAALTGATGDARRGGWLFVGSAAVLLALHLGFGGLRLLVAGESEESSITIRIVQPALAQNEKWDIANEEAIVDRYLSLSDGATSPDRNGIDGVDILVWPESAFPFLLTDRPEVLSAIAALLPTGTTLITGAARAELGRLAGDESPRVFNSIYVIADDGEIVAAYDKVHLVPFGEYLPFPGFLEAIGLSQLIALPGGFAPGARRLTLALEHAPSFSPLICYEIVFPGEAVGSGPRPGWILNITNDGWFGDTPGPHQHFLQARVRAVEEGLPVIRGANSGVSAIIDSYGRDRQRLGVGLAGIVDGSLPAALSPTVYARLGDWVFLALMLFLVGVVGAVQFPSRLNRN</sequence>
<evidence type="ECO:0000256" key="1">
    <source>
        <dbReference type="ARBA" id="ARBA00004651"/>
    </source>
</evidence>
<keyword evidence="6 9" id="KW-1133">Transmembrane helix</keyword>
<comment type="function">
    <text evidence="9">Catalyzes the phospholipid dependent N-acylation of the N-terminal cysteine of apolipoprotein, the last step in lipoprotein maturation.</text>
</comment>
<keyword evidence="7 9" id="KW-0472">Membrane</keyword>